<organism evidence="1">
    <name type="scientific">Siphoviridae sp. ctsUY14</name>
    <dbReference type="NCBI Taxonomy" id="2825693"/>
    <lineage>
        <taxon>Viruses</taxon>
        <taxon>Duplodnaviria</taxon>
        <taxon>Heunggongvirae</taxon>
        <taxon>Uroviricota</taxon>
        <taxon>Caudoviricetes</taxon>
    </lineage>
</organism>
<proteinExistence type="predicted"/>
<protein>
    <submittedName>
        <fullName evidence="1">Large terminase</fullName>
    </submittedName>
</protein>
<name>A0A8S5P7L9_9CAUD</name>
<accession>A0A8S5P7L9</accession>
<dbReference type="EMBL" id="BK015346">
    <property type="protein sequence ID" value="DAE02427.1"/>
    <property type="molecule type" value="Genomic_DNA"/>
</dbReference>
<sequence>MIKTPRQNAIDLHDKYPENPIEKGRMIYISSAWLKTCDLYQKFLNFYHSMINGDKHYFVASLDYKVGIDAGLFSQEEIDIEKESPDMSLDKFAYEYEGTFVGSSNDSYYPYSLTNKCRVLDRCELLQPKKTQYSYVITHDVAVSTKAGSDNSCTHVIKLIPKSNGTFDKHVVFTKTLNGASLKEQRDLLRELLHIRFPNTEKLVIDVRSAGQGLLSLLEEPWSYRNERGDVEEYPPLIQDNDEETMRTLPNAEPIIRGIQATADFNSTYYPYMKSCFEDQSLKLLVDSNETDELYKAGKYTAEEQVMHVEHDNLMQELSNIKRDFGLNGQILYDRIVKSAKRDRATSLMYGLSVVFEYEKQGKADIGRTEVDTLKYLAGYIY</sequence>
<reference evidence="1" key="1">
    <citation type="journal article" date="2021" name="Proc. Natl. Acad. Sci. U.S.A.">
        <title>A Catalog of Tens of Thousands of Viruses from Human Metagenomes Reveals Hidden Associations with Chronic Diseases.</title>
        <authorList>
            <person name="Tisza M.J."/>
            <person name="Buck C.B."/>
        </authorList>
    </citation>
    <scope>NUCLEOTIDE SEQUENCE</scope>
    <source>
        <strain evidence="1">CtsUY14</strain>
    </source>
</reference>
<evidence type="ECO:0000313" key="1">
    <source>
        <dbReference type="EMBL" id="DAE02427.1"/>
    </source>
</evidence>
<dbReference type="Gene3D" id="3.30.420.240">
    <property type="match status" value="1"/>
</dbReference>